<evidence type="ECO:0000313" key="1">
    <source>
        <dbReference type="EMBL" id="KAK1569907.1"/>
    </source>
</evidence>
<accession>A0AAD8PMC6</accession>
<comment type="caution">
    <text evidence="1">The sequence shown here is derived from an EMBL/GenBank/DDBJ whole genome shotgun (WGS) entry which is preliminary data.</text>
</comment>
<dbReference type="GeneID" id="85443441"/>
<proteinExistence type="predicted"/>
<sequence>MGALAGRTRACQEMGCRRVRHLHEHAGRAEHHTAHDVSLYGRCQLGMRRAQSEPRPRLSAVRAEAMQALQEGVRQRPLRRRFCHHLGTLYRTFRLIRRPVRLGIERVYGQIQRL</sequence>
<keyword evidence="2" id="KW-1185">Reference proteome</keyword>
<dbReference type="EMBL" id="JAHLJV010000119">
    <property type="protein sequence ID" value="KAK1569907.1"/>
    <property type="molecule type" value="Genomic_DNA"/>
</dbReference>
<dbReference type="AlphaFoldDB" id="A0AAD8PMC6"/>
<protein>
    <submittedName>
        <fullName evidence="1">Uncharacterized protein</fullName>
    </submittedName>
</protein>
<evidence type="ECO:0000313" key="2">
    <source>
        <dbReference type="Proteomes" id="UP001230504"/>
    </source>
</evidence>
<name>A0AAD8PMC6_9PEZI</name>
<dbReference type="RefSeq" id="XP_060408098.1">
    <property type="nucleotide sequence ID" value="XM_060559201.1"/>
</dbReference>
<organism evidence="1 2">
    <name type="scientific">Colletotrichum navitas</name>
    <dbReference type="NCBI Taxonomy" id="681940"/>
    <lineage>
        <taxon>Eukaryota</taxon>
        <taxon>Fungi</taxon>
        <taxon>Dikarya</taxon>
        <taxon>Ascomycota</taxon>
        <taxon>Pezizomycotina</taxon>
        <taxon>Sordariomycetes</taxon>
        <taxon>Hypocreomycetidae</taxon>
        <taxon>Glomerellales</taxon>
        <taxon>Glomerellaceae</taxon>
        <taxon>Colletotrichum</taxon>
        <taxon>Colletotrichum graminicola species complex</taxon>
    </lineage>
</organism>
<dbReference type="Proteomes" id="UP001230504">
    <property type="component" value="Unassembled WGS sequence"/>
</dbReference>
<reference evidence="1" key="1">
    <citation type="submission" date="2021-06" db="EMBL/GenBank/DDBJ databases">
        <title>Comparative genomics, transcriptomics and evolutionary studies reveal genomic signatures of adaptation to plant cell wall in hemibiotrophic fungi.</title>
        <authorList>
            <consortium name="DOE Joint Genome Institute"/>
            <person name="Baroncelli R."/>
            <person name="Diaz J.F."/>
            <person name="Benocci T."/>
            <person name="Peng M."/>
            <person name="Battaglia E."/>
            <person name="Haridas S."/>
            <person name="Andreopoulos W."/>
            <person name="Labutti K."/>
            <person name="Pangilinan J."/>
            <person name="Floch G.L."/>
            <person name="Makela M.R."/>
            <person name="Henrissat B."/>
            <person name="Grigoriev I.V."/>
            <person name="Crouch J.A."/>
            <person name="De Vries R.P."/>
            <person name="Sukno S.A."/>
            <person name="Thon M.R."/>
        </authorList>
    </citation>
    <scope>NUCLEOTIDE SEQUENCE</scope>
    <source>
        <strain evidence="1">CBS 125086</strain>
    </source>
</reference>
<gene>
    <name evidence="1" type="ORF">LY79DRAFT_570892</name>
</gene>